<feature type="transmembrane region" description="Helical" evidence="1">
    <location>
        <begin position="74"/>
        <end position="91"/>
    </location>
</feature>
<dbReference type="AlphaFoldDB" id="A0A1I0NF07"/>
<keyword evidence="1" id="KW-0812">Transmembrane</keyword>
<reference evidence="2 3" key="1">
    <citation type="submission" date="2016-10" db="EMBL/GenBank/DDBJ databases">
        <authorList>
            <person name="de Groot N.N."/>
        </authorList>
    </citation>
    <scope>NUCLEOTIDE SEQUENCE [LARGE SCALE GENOMIC DNA]</scope>
    <source>
        <strain evidence="2 3">DSM 9179</strain>
    </source>
</reference>
<keyword evidence="1" id="KW-1133">Transmembrane helix</keyword>
<feature type="transmembrane region" description="Helical" evidence="1">
    <location>
        <begin position="103"/>
        <end position="120"/>
    </location>
</feature>
<proteinExistence type="predicted"/>
<name>A0A1I0NF07_9FIRM</name>
<sequence length="124" mass="14833">MNHFTEKSPIKNSFNYYTTNTNLVGFSQRNPTVLFIVSCSITRSQNFPILSMITLVCIKVLLRDYNPRYNGVYLTLYLHYLSITFTFFRFYENSLFSSPFLKLYFLLFLRNLLPFFLLYLRSLL</sequence>
<gene>
    <name evidence="2" type="ORF">SAMN05421659_10360</name>
</gene>
<evidence type="ECO:0000256" key="1">
    <source>
        <dbReference type="SAM" id="Phobius"/>
    </source>
</evidence>
<protein>
    <submittedName>
        <fullName evidence="2">Uncharacterized protein</fullName>
    </submittedName>
</protein>
<accession>A0A1I0NF07</accession>
<dbReference type="Proteomes" id="UP000199701">
    <property type="component" value="Unassembled WGS sequence"/>
</dbReference>
<evidence type="ECO:0000313" key="3">
    <source>
        <dbReference type="Proteomes" id="UP000199701"/>
    </source>
</evidence>
<evidence type="ECO:0000313" key="2">
    <source>
        <dbReference type="EMBL" id="SEW00016.1"/>
    </source>
</evidence>
<keyword evidence="3" id="KW-1185">Reference proteome</keyword>
<dbReference type="EMBL" id="FOJI01000003">
    <property type="protein sequence ID" value="SEW00016.1"/>
    <property type="molecule type" value="Genomic_DNA"/>
</dbReference>
<organism evidence="2 3">
    <name type="scientific">[Clostridium] fimetarium</name>
    <dbReference type="NCBI Taxonomy" id="99656"/>
    <lineage>
        <taxon>Bacteria</taxon>
        <taxon>Bacillati</taxon>
        <taxon>Bacillota</taxon>
        <taxon>Clostridia</taxon>
        <taxon>Lachnospirales</taxon>
        <taxon>Lachnospiraceae</taxon>
    </lineage>
</organism>
<keyword evidence="1" id="KW-0472">Membrane</keyword>